<dbReference type="EMBL" id="GBRH01256653">
    <property type="protein sequence ID" value="JAD41242.1"/>
    <property type="molecule type" value="Transcribed_RNA"/>
</dbReference>
<dbReference type="AlphaFoldDB" id="A0A0A9A2G1"/>
<evidence type="ECO:0000313" key="1">
    <source>
        <dbReference type="EMBL" id="JAD41242.1"/>
    </source>
</evidence>
<protein>
    <submittedName>
        <fullName evidence="1">Uncharacterized protein</fullName>
    </submittedName>
</protein>
<reference evidence="1" key="2">
    <citation type="journal article" date="2015" name="Data Brief">
        <title>Shoot transcriptome of the giant reed, Arundo donax.</title>
        <authorList>
            <person name="Barrero R.A."/>
            <person name="Guerrero F.D."/>
            <person name="Moolhuijzen P."/>
            <person name="Goolsby J.A."/>
            <person name="Tidwell J."/>
            <person name="Bellgard S.E."/>
            <person name="Bellgard M.I."/>
        </authorList>
    </citation>
    <scope>NUCLEOTIDE SEQUENCE</scope>
    <source>
        <tissue evidence="1">Shoot tissue taken approximately 20 cm above the soil surface</tissue>
    </source>
</reference>
<name>A0A0A9A2G1_ARUDO</name>
<proteinExistence type="predicted"/>
<reference evidence="1" key="1">
    <citation type="submission" date="2014-09" db="EMBL/GenBank/DDBJ databases">
        <authorList>
            <person name="Magalhaes I.L.F."/>
            <person name="Oliveira U."/>
            <person name="Santos F.R."/>
            <person name="Vidigal T.H.D.A."/>
            <person name="Brescovit A.D."/>
            <person name="Santos A.J."/>
        </authorList>
    </citation>
    <scope>NUCLEOTIDE SEQUENCE</scope>
    <source>
        <tissue evidence="1">Shoot tissue taken approximately 20 cm above the soil surface</tissue>
    </source>
</reference>
<sequence length="47" mass="5174">MKKVLNITLNINLSSSGPSFTCRHSRTTSPWTQNPTFNFTGTLSACL</sequence>
<organism evidence="1">
    <name type="scientific">Arundo donax</name>
    <name type="common">Giant reed</name>
    <name type="synonym">Donax arundinaceus</name>
    <dbReference type="NCBI Taxonomy" id="35708"/>
    <lineage>
        <taxon>Eukaryota</taxon>
        <taxon>Viridiplantae</taxon>
        <taxon>Streptophyta</taxon>
        <taxon>Embryophyta</taxon>
        <taxon>Tracheophyta</taxon>
        <taxon>Spermatophyta</taxon>
        <taxon>Magnoliopsida</taxon>
        <taxon>Liliopsida</taxon>
        <taxon>Poales</taxon>
        <taxon>Poaceae</taxon>
        <taxon>PACMAD clade</taxon>
        <taxon>Arundinoideae</taxon>
        <taxon>Arundineae</taxon>
        <taxon>Arundo</taxon>
    </lineage>
</organism>
<accession>A0A0A9A2G1</accession>